<evidence type="ECO:0000259" key="8">
    <source>
        <dbReference type="PROSITE" id="PS50928"/>
    </source>
</evidence>
<keyword evidence="5 7" id="KW-1133">Transmembrane helix</keyword>
<organism evidence="9 10">
    <name type="scientific">Paenibacillus gansuensis</name>
    <dbReference type="NCBI Taxonomy" id="306542"/>
    <lineage>
        <taxon>Bacteria</taxon>
        <taxon>Bacillati</taxon>
        <taxon>Bacillota</taxon>
        <taxon>Bacilli</taxon>
        <taxon>Bacillales</taxon>
        <taxon>Paenibacillaceae</taxon>
        <taxon>Paenibacillus</taxon>
    </lineage>
</organism>
<dbReference type="Proteomes" id="UP001597541">
    <property type="component" value="Unassembled WGS sequence"/>
</dbReference>
<dbReference type="Gene3D" id="1.10.3720.10">
    <property type="entry name" value="MetI-like"/>
    <property type="match status" value="1"/>
</dbReference>
<feature type="transmembrane region" description="Helical" evidence="7">
    <location>
        <begin position="127"/>
        <end position="151"/>
    </location>
</feature>
<keyword evidence="4 7" id="KW-0812">Transmembrane</keyword>
<evidence type="ECO:0000313" key="9">
    <source>
        <dbReference type="EMBL" id="MFD2615644.1"/>
    </source>
</evidence>
<name>A0ABW5PLD4_9BACL</name>
<sequence length="299" mass="34064">MNSVMETPLSDRSRKTGLRLKRKRSRTLAMTASYLVLTAGALIILIPFFWMLSTSLKEKVDVYKFPPEWIPSPAQWHNFPDALTTFPFPLYTFNTAIIVFFVLIGTLLSCSLASFGFARLSAPGRDFIFMLLLATMMLPYAVTMVPLYILFNKLGWINTFLPLIVPSWFGNAFYIFLMRQFFMSIPRELEESARIDGCSTFMIWLRILVPLTRPVMVTVGVFTFMATWNDFMTPLIYLTDESKRTLALALSYFQGSARSSPELHLLMAATIYAVAPCLILYFTCQRIFVKGIVFTGVKG</sequence>
<dbReference type="PANTHER" id="PTHR43744">
    <property type="entry name" value="ABC TRANSPORTER PERMEASE PROTEIN MG189-RELATED-RELATED"/>
    <property type="match status" value="1"/>
</dbReference>
<comment type="similarity">
    <text evidence="7">Belongs to the binding-protein-dependent transport system permease family.</text>
</comment>
<evidence type="ECO:0000256" key="2">
    <source>
        <dbReference type="ARBA" id="ARBA00022448"/>
    </source>
</evidence>
<comment type="caution">
    <text evidence="9">The sequence shown here is derived from an EMBL/GenBank/DDBJ whole genome shotgun (WGS) entry which is preliminary data.</text>
</comment>
<dbReference type="InterPro" id="IPR000515">
    <property type="entry name" value="MetI-like"/>
</dbReference>
<dbReference type="CDD" id="cd06261">
    <property type="entry name" value="TM_PBP2"/>
    <property type="match status" value="1"/>
</dbReference>
<keyword evidence="6 7" id="KW-0472">Membrane</keyword>
<keyword evidence="2 7" id="KW-0813">Transport</keyword>
<feature type="transmembrane region" description="Helical" evidence="7">
    <location>
        <begin position="28"/>
        <end position="50"/>
    </location>
</feature>
<dbReference type="PANTHER" id="PTHR43744:SF12">
    <property type="entry name" value="ABC TRANSPORTER PERMEASE PROTEIN MG189-RELATED"/>
    <property type="match status" value="1"/>
</dbReference>
<keyword evidence="10" id="KW-1185">Reference proteome</keyword>
<feature type="transmembrane region" description="Helical" evidence="7">
    <location>
        <begin position="90"/>
        <end position="115"/>
    </location>
</feature>
<dbReference type="EMBL" id="JBHUME010000020">
    <property type="protein sequence ID" value="MFD2615644.1"/>
    <property type="molecule type" value="Genomic_DNA"/>
</dbReference>
<evidence type="ECO:0000256" key="3">
    <source>
        <dbReference type="ARBA" id="ARBA00022475"/>
    </source>
</evidence>
<accession>A0ABW5PLD4</accession>
<feature type="transmembrane region" description="Helical" evidence="7">
    <location>
        <begin position="163"/>
        <end position="182"/>
    </location>
</feature>
<keyword evidence="3" id="KW-1003">Cell membrane</keyword>
<feature type="transmembrane region" description="Helical" evidence="7">
    <location>
        <begin position="203"/>
        <end position="228"/>
    </location>
</feature>
<dbReference type="RefSeq" id="WP_377607731.1">
    <property type="nucleotide sequence ID" value="NZ_JBHUME010000020.1"/>
</dbReference>
<dbReference type="PROSITE" id="PS50928">
    <property type="entry name" value="ABC_TM1"/>
    <property type="match status" value="1"/>
</dbReference>
<feature type="transmembrane region" description="Helical" evidence="7">
    <location>
        <begin position="263"/>
        <end position="282"/>
    </location>
</feature>
<dbReference type="InterPro" id="IPR035906">
    <property type="entry name" value="MetI-like_sf"/>
</dbReference>
<evidence type="ECO:0000256" key="1">
    <source>
        <dbReference type="ARBA" id="ARBA00004651"/>
    </source>
</evidence>
<evidence type="ECO:0000256" key="4">
    <source>
        <dbReference type="ARBA" id="ARBA00022692"/>
    </source>
</evidence>
<dbReference type="SUPFAM" id="SSF161098">
    <property type="entry name" value="MetI-like"/>
    <property type="match status" value="1"/>
</dbReference>
<evidence type="ECO:0000313" key="10">
    <source>
        <dbReference type="Proteomes" id="UP001597541"/>
    </source>
</evidence>
<evidence type="ECO:0000256" key="6">
    <source>
        <dbReference type="ARBA" id="ARBA00023136"/>
    </source>
</evidence>
<evidence type="ECO:0000256" key="7">
    <source>
        <dbReference type="RuleBase" id="RU363032"/>
    </source>
</evidence>
<comment type="subcellular location">
    <subcellularLocation>
        <location evidence="1 7">Cell membrane</location>
        <topology evidence="1 7">Multi-pass membrane protein</topology>
    </subcellularLocation>
</comment>
<protein>
    <submittedName>
        <fullName evidence="9">Carbohydrate ABC transporter permease</fullName>
    </submittedName>
</protein>
<feature type="domain" description="ABC transmembrane type-1" evidence="8">
    <location>
        <begin position="92"/>
        <end position="284"/>
    </location>
</feature>
<reference evidence="10" key="1">
    <citation type="journal article" date="2019" name="Int. J. Syst. Evol. Microbiol.">
        <title>The Global Catalogue of Microorganisms (GCM) 10K type strain sequencing project: providing services to taxonomists for standard genome sequencing and annotation.</title>
        <authorList>
            <consortium name="The Broad Institute Genomics Platform"/>
            <consortium name="The Broad Institute Genome Sequencing Center for Infectious Disease"/>
            <person name="Wu L."/>
            <person name="Ma J."/>
        </authorList>
    </citation>
    <scope>NUCLEOTIDE SEQUENCE [LARGE SCALE GENOMIC DNA]</scope>
    <source>
        <strain evidence="10">KCTC 3950</strain>
    </source>
</reference>
<proteinExistence type="inferred from homology"/>
<dbReference type="Pfam" id="PF00528">
    <property type="entry name" value="BPD_transp_1"/>
    <property type="match status" value="1"/>
</dbReference>
<evidence type="ECO:0000256" key="5">
    <source>
        <dbReference type="ARBA" id="ARBA00022989"/>
    </source>
</evidence>
<gene>
    <name evidence="9" type="ORF">ACFSUF_24870</name>
</gene>